<keyword evidence="2" id="KW-1185">Reference proteome</keyword>
<sequence>MSQLTEPLQIVIEPATRSLTVGDIRVFLSAKLLALYCFIALHDSRRITVDSRFVSDINHAMRYVNYVWHLRGDVRIYQTFGLEDESDVLHRYYHNLQPMTAKFIQEVRAQIHATFRRVLPPHIMDAIKIHSDGMKGRCTYHIAHSLKIALADNTSASHRRCSNCIACE</sequence>
<proteinExistence type="predicted"/>
<evidence type="ECO:0000313" key="2">
    <source>
        <dbReference type="Proteomes" id="UP001595384"/>
    </source>
</evidence>
<evidence type="ECO:0000313" key="1">
    <source>
        <dbReference type="EMBL" id="MFC3024891.1"/>
    </source>
</evidence>
<name>A0ABV7CDG6_9VIBR</name>
<organism evidence="1 2">
    <name type="scientific">Vibrio zhugei</name>
    <dbReference type="NCBI Taxonomy" id="2479546"/>
    <lineage>
        <taxon>Bacteria</taxon>
        <taxon>Pseudomonadati</taxon>
        <taxon>Pseudomonadota</taxon>
        <taxon>Gammaproteobacteria</taxon>
        <taxon>Vibrionales</taxon>
        <taxon>Vibrionaceae</taxon>
        <taxon>Vibrio</taxon>
    </lineage>
</organism>
<gene>
    <name evidence="1" type="ORF">ACFODT_13805</name>
</gene>
<dbReference type="RefSeq" id="WP_164711763.1">
    <property type="nucleotide sequence ID" value="NZ_AP024912.1"/>
</dbReference>
<protein>
    <submittedName>
        <fullName evidence="1">Uncharacterized protein</fullName>
    </submittedName>
</protein>
<reference evidence="2" key="1">
    <citation type="journal article" date="2019" name="Int. J. Syst. Evol. Microbiol.">
        <title>The Global Catalogue of Microorganisms (GCM) 10K type strain sequencing project: providing services to taxonomists for standard genome sequencing and annotation.</title>
        <authorList>
            <consortium name="The Broad Institute Genomics Platform"/>
            <consortium name="The Broad Institute Genome Sequencing Center for Infectious Disease"/>
            <person name="Wu L."/>
            <person name="Ma J."/>
        </authorList>
    </citation>
    <scope>NUCLEOTIDE SEQUENCE [LARGE SCALE GENOMIC DNA]</scope>
    <source>
        <strain evidence="2">KCTC 62784</strain>
    </source>
</reference>
<comment type="caution">
    <text evidence="1">The sequence shown here is derived from an EMBL/GenBank/DDBJ whole genome shotgun (WGS) entry which is preliminary data.</text>
</comment>
<dbReference type="Proteomes" id="UP001595384">
    <property type="component" value="Unassembled WGS sequence"/>
</dbReference>
<accession>A0ABV7CDG6</accession>
<dbReference type="EMBL" id="JBHRSE010000094">
    <property type="protein sequence ID" value="MFC3024891.1"/>
    <property type="molecule type" value="Genomic_DNA"/>
</dbReference>